<comment type="caution">
    <text evidence="2">The sequence shown here is derived from an EMBL/GenBank/DDBJ whole genome shotgun (WGS) entry which is preliminary data.</text>
</comment>
<evidence type="ECO:0000256" key="1">
    <source>
        <dbReference type="SAM" id="MobiDB-lite"/>
    </source>
</evidence>
<dbReference type="Proteomes" id="UP000800093">
    <property type="component" value="Unassembled WGS sequence"/>
</dbReference>
<reference evidence="3" key="1">
    <citation type="journal article" date="2020" name="Stud. Mycol.">
        <title>101 Dothideomycetes genomes: A test case for predicting lifestyles and emergence of pathogens.</title>
        <authorList>
            <person name="Haridas S."/>
            <person name="Albert R."/>
            <person name="Binder M."/>
            <person name="Bloem J."/>
            <person name="LaButti K."/>
            <person name="Salamov A."/>
            <person name="Andreopoulos B."/>
            <person name="Baker S."/>
            <person name="Barry K."/>
            <person name="Bills G."/>
            <person name="Bluhm B."/>
            <person name="Cannon C."/>
            <person name="Castanera R."/>
            <person name="Culley D."/>
            <person name="Daum C."/>
            <person name="Ezra D."/>
            <person name="Gonzalez J."/>
            <person name="Henrissat B."/>
            <person name="Kuo A."/>
            <person name="Liang C."/>
            <person name="Lipzen A."/>
            <person name="Lutzoni F."/>
            <person name="Magnuson J."/>
            <person name="Mondo S."/>
            <person name="Nolan M."/>
            <person name="Ohm R."/>
            <person name="Pangilinan J."/>
            <person name="Park H.-J."/>
            <person name="Ramirez L."/>
            <person name="Alfaro M."/>
            <person name="Sun H."/>
            <person name="Tritt A."/>
            <person name="Yoshinaga Y."/>
            <person name="Zwiers L.-H."/>
            <person name="Turgeon B."/>
            <person name="Goodwin S."/>
            <person name="Spatafora J."/>
            <person name="Crous P."/>
            <person name="Grigoriev I."/>
        </authorList>
    </citation>
    <scope>NUCLEOTIDE SEQUENCE [LARGE SCALE GENOMIC DNA]</scope>
    <source>
        <strain evidence="3">CBS 304.66</strain>
    </source>
</reference>
<name>A0A9P4N0V4_9PLEO</name>
<evidence type="ECO:0000313" key="3">
    <source>
        <dbReference type="Proteomes" id="UP000800093"/>
    </source>
</evidence>
<dbReference type="EMBL" id="ML986650">
    <property type="protein sequence ID" value="KAF2261747.1"/>
    <property type="molecule type" value="Genomic_DNA"/>
</dbReference>
<accession>A0A9P4N0V4</accession>
<sequence length="62" mass="6753">MDDPQESPKFLHLLISASANPPIHESPNLHPSIKKKPPTNSNPPHAPQVVPSMHQSSDPFSP</sequence>
<gene>
    <name evidence="2" type="ORF">CC78DRAFT_535349</name>
</gene>
<keyword evidence="3" id="KW-1185">Reference proteome</keyword>
<organism evidence="2 3">
    <name type="scientific">Lojkania enalia</name>
    <dbReference type="NCBI Taxonomy" id="147567"/>
    <lineage>
        <taxon>Eukaryota</taxon>
        <taxon>Fungi</taxon>
        <taxon>Dikarya</taxon>
        <taxon>Ascomycota</taxon>
        <taxon>Pezizomycotina</taxon>
        <taxon>Dothideomycetes</taxon>
        <taxon>Pleosporomycetidae</taxon>
        <taxon>Pleosporales</taxon>
        <taxon>Pleosporales incertae sedis</taxon>
        <taxon>Lojkania</taxon>
    </lineage>
</organism>
<dbReference type="AlphaFoldDB" id="A0A9P4N0V4"/>
<protein>
    <submittedName>
        <fullName evidence="2">Uncharacterized protein</fullName>
    </submittedName>
</protein>
<feature type="region of interest" description="Disordered" evidence="1">
    <location>
        <begin position="16"/>
        <end position="62"/>
    </location>
</feature>
<feature type="compositionally biased region" description="Polar residues" evidence="1">
    <location>
        <begin position="53"/>
        <end position="62"/>
    </location>
</feature>
<evidence type="ECO:0000313" key="2">
    <source>
        <dbReference type="EMBL" id="KAF2261747.1"/>
    </source>
</evidence>
<proteinExistence type="predicted"/>